<dbReference type="GO" id="GO:0005525">
    <property type="term" value="F:GTP binding"/>
    <property type="evidence" value="ECO:0007669"/>
    <property type="project" value="InterPro"/>
</dbReference>
<evidence type="ECO:0000313" key="3">
    <source>
        <dbReference type="Proteomes" id="UP001194468"/>
    </source>
</evidence>
<dbReference type="Pfam" id="PF01926">
    <property type="entry name" value="MMR_HSR1"/>
    <property type="match status" value="1"/>
</dbReference>
<name>A0AAD4C360_BOLED</name>
<evidence type="ECO:0000313" key="2">
    <source>
        <dbReference type="EMBL" id="KAF8447376.1"/>
    </source>
</evidence>
<dbReference type="InterPro" id="IPR006073">
    <property type="entry name" value="GTP-bd"/>
</dbReference>
<dbReference type="Proteomes" id="UP001194468">
    <property type="component" value="Unassembled WGS sequence"/>
</dbReference>
<dbReference type="SUPFAM" id="SSF52540">
    <property type="entry name" value="P-loop containing nucleoside triphosphate hydrolases"/>
    <property type="match status" value="1"/>
</dbReference>
<accession>A0AAD4C360</accession>
<reference evidence="2" key="1">
    <citation type="submission" date="2019-10" db="EMBL/GenBank/DDBJ databases">
        <authorList>
            <consortium name="DOE Joint Genome Institute"/>
            <person name="Kuo A."/>
            <person name="Miyauchi S."/>
            <person name="Kiss E."/>
            <person name="Drula E."/>
            <person name="Kohler A."/>
            <person name="Sanchez-Garcia M."/>
            <person name="Andreopoulos B."/>
            <person name="Barry K.W."/>
            <person name="Bonito G."/>
            <person name="Buee M."/>
            <person name="Carver A."/>
            <person name="Chen C."/>
            <person name="Cichocki N."/>
            <person name="Clum A."/>
            <person name="Culley D."/>
            <person name="Crous P.W."/>
            <person name="Fauchery L."/>
            <person name="Girlanda M."/>
            <person name="Hayes R."/>
            <person name="Keri Z."/>
            <person name="LaButti K."/>
            <person name="Lipzen A."/>
            <person name="Lombard V."/>
            <person name="Magnuson J."/>
            <person name="Maillard F."/>
            <person name="Morin E."/>
            <person name="Murat C."/>
            <person name="Nolan M."/>
            <person name="Ohm R."/>
            <person name="Pangilinan J."/>
            <person name="Pereira M."/>
            <person name="Perotto S."/>
            <person name="Peter M."/>
            <person name="Riley R."/>
            <person name="Sitrit Y."/>
            <person name="Stielow B."/>
            <person name="Szollosi G."/>
            <person name="Zifcakova L."/>
            <person name="Stursova M."/>
            <person name="Spatafora J.W."/>
            <person name="Tedersoo L."/>
            <person name="Vaario L.-M."/>
            <person name="Yamada A."/>
            <person name="Yan M."/>
            <person name="Wang P."/>
            <person name="Xu J."/>
            <person name="Bruns T."/>
            <person name="Baldrian P."/>
            <person name="Vilgalys R."/>
            <person name="Henrissat B."/>
            <person name="Grigoriev I.V."/>
            <person name="Hibbett D."/>
            <person name="Nagy L.G."/>
            <person name="Martin F.M."/>
        </authorList>
    </citation>
    <scope>NUCLEOTIDE SEQUENCE</scope>
    <source>
        <strain evidence="2">BED1</strain>
    </source>
</reference>
<keyword evidence="3" id="KW-1185">Reference proteome</keyword>
<protein>
    <recommendedName>
        <fullName evidence="1">G domain-containing protein</fullName>
    </recommendedName>
</protein>
<reference evidence="2" key="2">
    <citation type="journal article" date="2020" name="Nat. Commun.">
        <title>Large-scale genome sequencing of mycorrhizal fungi provides insights into the early evolution of symbiotic traits.</title>
        <authorList>
            <person name="Miyauchi S."/>
            <person name="Kiss E."/>
            <person name="Kuo A."/>
            <person name="Drula E."/>
            <person name="Kohler A."/>
            <person name="Sanchez-Garcia M."/>
            <person name="Morin E."/>
            <person name="Andreopoulos B."/>
            <person name="Barry K.W."/>
            <person name="Bonito G."/>
            <person name="Buee M."/>
            <person name="Carver A."/>
            <person name="Chen C."/>
            <person name="Cichocki N."/>
            <person name="Clum A."/>
            <person name="Culley D."/>
            <person name="Crous P.W."/>
            <person name="Fauchery L."/>
            <person name="Girlanda M."/>
            <person name="Hayes R.D."/>
            <person name="Keri Z."/>
            <person name="LaButti K."/>
            <person name="Lipzen A."/>
            <person name="Lombard V."/>
            <person name="Magnuson J."/>
            <person name="Maillard F."/>
            <person name="Murat C."/>
            <person name="Nolan M."/>
            <person name="Ohm R.A."/>
            <person name="Pangilinan J."/>
            <person name="Pereira M.F."/>
            <person name="Perotto S."/>
            <person name="Peter M."/>
            <person name="Pfister S."/>
            <person name="Riley R."/>
            <person name="Sitrit Y."/>
            <person name="Stielow J.B."/>
            <person name="Szollosi G."/>
            <person name="Zifcakova L."/>
            <person name="Stursova M."/>
            <person name="Spatafora J.W."/>
            <person name="Tedersoo L."/>
            <person name="Vaario L.M."/>
            <person name="Yamada A."/>
            <person name="Yan M."/>
            <person name="Wang P."/>
            <person name="Xu J."/>
            <person name="Bruns T."/>
            <person name="Baldrian P."/>
            <person name="Vilgalys R."/>
            <person name="Dunand C."/>
            <person name="Henrissat B."/>
            <person name="Grigoriev I.V."/>
            <person name="Hibbett D."/>
            <person name="Nagy L.G."/>
            <person name="Martin F.M."/>
        </authorList>
    </citation>
    <scope>NUCLEOTIDE SEQUENCE</scope>
    <source>
        <strain evidence="2">BED1</strain>
    </source>
</reference>
<dbReference type="CDD" id="cd00882">
    <property type="entry name" value="Ras_like_GTPase"/>
    <property type="match status" value="1"/>
</dbReference>
<gene>
    <name evidence="2" type="ORF">L210DRAFT_3757287</name>
</gene>
<dbReference type="AlphaFoldDB" id="A0AAD4C360"/>
<organism evidence="2 3">
    <name type="scientific">Boletus edulis BED1</name>
    <dbReference type="NCBI Taxonomy" id="1328754"/>
    <lineage>
        <taxon>Eukaryota</taxon>
        <taxon>Fungi</taxon>
        <taxon>Dikarya</taxon>
        <taxon>Basidiomycota</taxon>
        <taxon>Agaricomycotina</taxon>
        <taxon>Agaricomycetes</taxon>
        <taxon>Agaricomycetidae</taxon>
        <taxon>Boletales</taxon>
        <taxon>Boletineae</taxon>
        <taxon>Boletaceae</taxon>
        <taxon>Boletoideae</taxon>
        <taxon>Boletus</taxon>
    </lineage>
</organism>
<proteinExistence type="predicted"/>
<sequence length="312" mass="35443">MSAENTESFKNLQEKFGRFRILIVGRANAGKTTILRAICNTTENPEIYDGYGEKVDLSQVEGSMGRGIHNVENELVFRSNDKLIFHDSRGFEAGSEAEFLQMKKFIADRAKTTILKERIHAIWYCIPMDKVDRAIQRSEEKFFDECDPGNVPVVVLFTKFDALLPKALGKLAPADRKLPLQERLSKAEPLIEDIFDKADIWGRLTPMKYAPSSCIRIKDMHKSSNEGCSKLLDVTTNALNEEALQMLLVSAQEVNITLCVRYAVGKLIRDTDKVYNSSLSIANMSEQRLQELAWWFPHVQVSEIFSVDIFII</sequence>
<dbReference type="EMBL" id="WHUW01000004">
    <property type="protein sequence ID" value="KAF8447376.1"/>
    <property type="molecule type" value="Genomic_DNA"/>
</dbReference>
<dbReference type="Gene3D" id="3.40.50.300">
    <property type="entry name" value="P-loop containing nucleotide triphosphate hydrolases"/>
    <property type="match status" value="1"/>
</dbReference>
<evidence type="ECO:0000259" key="1">
    <source>
        <dbReference type="Pfam" id="PF01926"/>
    </source>
</evidence>
<feature type="domain" description="G" evidence="1">
    <location>
        <begin position="20"/>
        <end position="157"/>
    </location>
</feature>
<comment type="caution">
    <text evidence="2">The sequence shown here is derived from an EMBL/GenBank/DDBJ whole genome shotgun (WGS) entry which is preliminary data.</text>
</comment>
<dbReference type="InterPro" id="IPR027417">
    <property type="entry name" value="P-loop_NTPase"/>
</dbReference>